<evidence type="ECO:0000313" key="2">
    <source>
        <dbReference type="EMBL" id="KAK1639557.1"/>
    </source>
</evidence>
<sequence>MWMWMWMWVCCLWMLDARGPGCRMMGAAAKTVGNQKLGARSDVRNLPIPLPEPEKAAWWLGWESPLSLSRTATSSDWLLPFSSQHAVVSMLSVPVSVRLSCYSQLEVEASTHPPPQLYCTVTQHLWLVYP</sequence>
<keyword evidence="1" id="KW-0732">Signal</keyword>
<gene>
    <name evidence="2" type="ORF">BDP81DRAFT_421299</name>
</gene>
<organism evidence="2 3">
    <name type="scientific">Colletotrichum phormii</name>
    <dbReference type="NCBI Taxonomy" id="359342"/>
    <lineage>
        <taxon>Eukaryota</taxon>
        <taxon>Fungi</taxon>
        <taxon>Dikarya</taxon>
        <taxon>Ascomycota</taxon>
        <taxon>Pezizomycotina</taxon>
        <taxon>Sordariomycetes</taxon>
        <taxon>Hypocreomycetidae</taxon>
        <taxon>Glomerellales</taxon>
        <taxon>Glomerellaceae</taxon>
        <taxon>Colletotrichum</taxon>
        <taxon>Colletotrichum acutatum species complex</taxon>
    </lineage>
</organism>
<evidence type="ECO:0000313" key="3">
    <source>
        <dbReference type="Proteomes" id="UP001243989"/>
    </source>
</evidence>
<accession>A0AAI9ZZT3</accession>
<proteinExistence type="predicted"/>
<dbReference type="Proteomes" id="UP001243989">
    <property type="component" value="Unassembled WGS sequence"/>
</dbReference>
<evidence type="ECO:0008006" key="4">
    <source>
        <dbReference type="Google" id="ProtNLM"/>
    </source>
</evidence>
<dbReference type="RefSeq" id="XP_060448164.1">
    <property type="nucleotide sequence ID" value="XM_060589907.1"/>
</dbReference>
<comment type="caution">
    <text evidence="2">The sequence shown here is derived from an EMBL/GenBank/DDBJ whole genome shotgun (WGS) entry which is preliminary data.</text>
</comment>
<feature type="chain" id="PRO_5042490477" description="Secreted protein" evidence="1">
    <location>
        <begin position="18"/>
        <end position="130"/>
    </location>
</feature>
<feature type="signal peptide" evidence="1">
    <location>
        <begin position="1"/>
        <end position="17"/>
    </location>
</feature>
<keyword evidence="3" id="KW-1185">Reference proteome</keyword>
<name>A0AAI9ZZT3_9PEZI</name>
<evidence type="ECO:0000256" key="1">
    <source>
        <dbReference type="SAM" id="SignalP"/>
    </source>
</evidence>
<dbReference type="GeneID" id="85474769"/>
<protein>
    <recommendedName>
        <fullName evidence="4">Secreted protein</fullName>
    </recommendedName>
</protein>
<dbReference type="EMBL" id="JAHMHQ010000005">
    <property type="protein sequence ID" value="KAK1639557.1"/>
    <property type="molecule type" value="Genomic_DNA"/>
</dbReference>
<dbReference type="AlphaFoldDB" id="A0AAI9ZZT3"/>
<reference evidence="2" key="1">
    <citation type="submission" date="2021-06" db="EMBL/GenBank/DDBJ databases">
        <title>Comparative genomics, transcriptomics and evolutionary studies reveal genomic signatures of adaptation to plant cell wall in hemibiotrophic fungi.</title>
        <authorList>
            <consortium name="DOE Joint Genome Institute"/>
            <person name="Baroncelli R."/>
            <person name="Diaz J.F."/>
            <person name="Benocci T."/>
            <person name="Peng M."/>
            <person name="Battaglia E."/>
            <person name="Haridas S."/>
            <person name="Andreopoulos W."/>
            <person name="Labutti K."/>
            <person name="Pangilinan J."/>
            <person name="Floch G.L."/>
            <person name="Makela M.R."/>
            <person name="Henrissat B."/>
            <person name="Grigoriev I.V."/>
            <person name="Crouch J.A."/>
            <person name="De Vries R.P."/>
            <person name="Sukno S.A."/>
            <person name="Thon M.R."/>
        </authorList>
    </citation>
    <scope>NUCLEOTIDE SEQUENCE</scope>
    <source>
        <strain evidence="2">CBS 102054</strain>
    </source>
</reference>